<sequence length="330" mass="36532">MKNYNHLEEIYASIAIELNKIEEEIRLQFQNNGTLLSYISNYIFSISGKRLRPALALLSAKTISQEVREEVINFAIAVELIHAATLVHDDILDGAITRRGQKSVQGKWGSNIAVLVGDNLYAKGFSLLSERTNGGILNLLSKTVEEMCEGEGEQAKHKFNFNLEEETYLKIIGNKTARFMSICCKGGALLNGASQKSINVLEEYGFNLGMAYQIIDDCLDIEKDVQNGEITLPLIRLLEIASPDDKEAVVRIMTGSNGRVLPADFITDALDRYSVMNYVIGRVAEHIMKAKEKLEKADYPLSASGDSLVSFADYISDKTGRVKIPAKQSA</sequence>
<keyword evidence="4" id="KW-0479">Metal-binding</keyword>
<dbReference type="PANTHER" id="PTHR12001:SF69">
    <property type="entry name" value="ALL TRANS-POLYPRENYL-DIPHOSPHATE SYNTHASE PDSS1"/>
    <property type="match status" value="1"/>
</dbReference>
<dbReference type="GO" id="GO:0004659">
    <property type="term" value="F:prenyltransferase activity"/>
    <property type="evidence" value="ECO:0007669"/>
    <property type="project" value="InterPro"/>
</dbReference>
<evidence type="ECO:0000256" key="3">
    <source>
        <dbReference type="ARBA" id="ARBA00022679"/>
    </source>
</evidence>
<dbReference type="InterPro" id="IPR033749">
    <property type="entry name" value="Polyprenyl_synt_CS"/>
</dbReference>
<proteinExistence type="inferred from homology"/>
<dbReference type="PROSITE" id="PS00723">
    <property type="entry name" value="POLYPRENYL_SYNTHASE_1"/>
    <property type="match status" value="1"/>
</dbReference>
<dbReference type="InterPro" id="IPR008949">
    <property type="entry name" value="Isoprenoid_synthase_dom_sf"/>
</dbReference>
<keyword evidence="3 6" id="KW-0808">Transferase</keyword>
<organism evidence="7 8">
    <name type="scientific">Candidatus Desantisbacteria bacterium CG_4_10_14_0_8_um_filter_48_22</name>
    <dbReference type="NCBI Taxonomy" id="1974543"/>
    <lineage>
        <taxon>Bacteria</taxon>
        <taxon>Candidatus Desantisiibacteriota</taxon>
    </lineage>
</organism>
<evidence type="ECO:0000256" key="5">
    <source>
        <dbReference type="ARBA" id="ARBA00022842"/>
    </source>
</evidence>
<dbReference type="SFLD" id="SFLDS00005">
    <property type="entry name" value="Isoprenoid_Synthase_Type_I"/>
    <property type="match status" value="1"/>
</dbReference>
<name>A0A2M7S997_9BACT</name>
<comment type="caution">
    <text evidence="7">The sequence shown here is derived from an EMBL/GenBank/DDBJ whole genome shotgun (WGS) entry which is preliminary data.</text>
</comment>
<evidence type="ECO:0000313" key="7">
    <source>
        <dbReference type="EMBL" id="PIZ15883.1"/>
    </source>
</evidence>
<reference evidence="8" key="1">
    <citation type="submission" date="2017-09" db="EMBL/GenBank/DDBJ databases">
        <title>Depth-based differentiation of microbial function through sediment-hosted aquifers and enrichment of novel symbionts in the deep terrestrial subsurface.</title>
        <authorList>
            <person name="Probst A.J."/>
            <person name="Ladd B."/>
            <person name="Jarett J.K."/>
            <person name="Geller-Mcgrath D.E."/>
            <person name="Sieber C.M.K."/>
            <person name="Emerson J.B."/>
            <person name="Anantharaman K."/>
            <person name="Thomas B.C."/>
            <person name="Malmstrom R."/>
            <person name="Stieglmeier M."/>
            <person name="Klingl A."/>
            <person name="Woyke T."/>
            <person name="Ryan C.M."/>
            <person name="Banfield J.F."/>
        </authorList>
    </citation>
    <scope>NUCLEOTIDE SEQUENCE [LARGE SCALE GENOMIC DNA]</scope>
</reference>
<accession>A0A2M7S997</accession>
<dbReference type="GO" id="GO:0008299">
    <property type="term" value="P:isoprenoid biosynthetic process"/>
    <property type="evidence" value="ECO:0007669"/>
    <property type="project" value="InterPro"/>
</dbReference>
<dbReference type="GO" id="GO:0046872">
    <property type="term" value="F:metal ion binding"/>
    <property type="evidence" value="ECO:0007669"/>
    <property type="project" value="UniProtKB-KW"/>
</dbReference>
<evidence type="ECO:0000313" key="8">
    <source>
        <dbReference type="Proteomes" id="UP000229307"/>
    </source>
</evidence>
<dbReference type="CDD" id="cd00685">
    <property type="entry name" value="Trans_IPPS_HT"/>
    <property type="match status" value="1"/>
</dbReference>
<evidence type="ECO:0000256" key="6">
    <source>
        <dbReference type="RuleBase" id="RU004466"/>
    </source>
</evidence>
<evidence type="ECO:0000256" key="2">
    <source>
        <dbReference type="ARBA" id="ARBA00006706"/>
    </source>
</evidence>
<gene>
    <name evidence="7" type="ORF">COY52_08635</name>
</gene>
<dbReference type="Pfam" id="PF00348">
    <property type="entry name" value="polyprenyl_synt"/>
    <property type="match status" value="1"/>
</dbReference>
<dbReference type="Proteomes" id="UP000229307">
    <property type="component" value="Unassembled WGS sequence"/>
</dbReference>
<dbReference type="Gene3D" id="1.10.600.10">
    <property type="entry name" value="Farnesyl Diphosphate Synthase"/>
    <property type="match status" value="1"/>
</dbReference>
<evidence type="ECO:0000256" key="1">
    <source>
        <dbReference type="ARBA" id="ARBA00001946"/>
    </source>
</evidence>
<protein>
    <recommendedName>
        <fullName evidence="9">Polyprenyl synthetase family protein</fullName>
    </recommendedName>
</protein>
<dbReference type="InterPro" id="IPR000092">
    <property type="entry name" value="Polyprenyl_synt"/>
</dbReference>
<comment type="similarity">
    <text evidence="2 6">Belongs to the FPP/GGPP synthase family.</text>
</comment>
<evidence type="ECO:0008006" key="9">
    <source>
        <dbReference type="Google" id="ProtNLM"/>
    </source>
</evidence>
<dbReference type="EMBL" id="PFMR01000228">
    <property type="protein sequence ID" value="PIZ15883.1"/>
    <property type="molecule type" value="Genomic_DNA"/>
</dbReference>
<evidence type="ECO:0000256" key="4">
    <source>
        <dbReference type="ARBA" id="ARBA00022723"/>
    </source>
</evidence>
<dbReference type="SUPFAM" id="SSF48576">
    <property type="entry name" value="Terpenoid synthases"/>
    <property type="match status" value="1"/>
</dbReference>
<comment type="cofactor">
    <cofactor evidence="1">
        <name>Mg(2+)</name>
        <dbReference type="ChEBI" id="CHEBI:18420"/>
    </cofactor>
</comment>
<dbReference type="AlphaFoldDB" id="A0A2M7S997"/>
<dbReference type="PANTHER" id="PTHR12001">
    <property type="entry name" value="GERANYLGERANYL PYROPHOSPHATE SYNTHASE"/>
    <property type="match status" value="1"/>
</dbReference>
<keyword evidence="5" id="KW-0460">Magnesium</keyword>